<protein>
    <recommendedName>
        <fullName evidence="14">DUF605-domain-containing protein</fullName>
    </recommendedName>
</protein>
<dbReference type="Gene3D" id="1.25.40.270">
    <property type="entry name" value="Vacuolar protein sorting-associated protein vta1"/>
    <property type="match status" value="1"/>
</dbReference>
<dbReference type="GeneID" id="81390933"/>
<keyword evidence="7" id="KW-0653">Protein transport</keyword>
<evidence type="ECO:0008006" key="14">
    <source>
        <dbReference type="Google" id="ProtNLM"/>
    </source>
</evidence>
<evidence type="ECO:0000256" key="9">
    <source>
        <dbReference type="SAM" id="MobiDB-lite"/>
    </source>
</evidence>
<comment type="subcellular location">
    <subcellularLocation>
        <location evidence="2">Cytoplasm</location>
    </subcellularLocation>
    <subcellularLocation>
        <location evidence="1">Endosome membrane</location>
        <topology evidence="1">Peripheral membrane protein</topology>
    </subcellularLocation>
</comment>
<evidence type="ECO:0000256" key="3">
    <source>
        <dbReference type="ARBA" id="ARBA00007895"/>
    </source>
</evidence>
<comment type="caution">
    <text evidence="12">The sequence shown here is derived from an EMBL/GenBank/DDBJ whole genome shotgun (WGS) entry which is preliminary data.</text>
</comment>
<comment type="similarity">
    <text evidence="3">Belongs to the VTA1 family.</text>
</comment>
<dbReference type="GO" id="GO:0015031">
    <property type="term" value="P:protein transport"/>
    <property type="evidence" value="ECO:0007669"/>
    <property type="project" value="UniProtKB-KW"/>
</dbReference>
<keyword evidence="4" id="KW-0813">Transport</keyword>
<gene>
    <name evidence="12" type="ORF">NUU61_001183</name>
</gene>
<dbReference type="AlphaFoldDB" id="A0A9W9KQF4"/>
<feature type="compositionally biased region" description="Low complexity" evidence="9">
    <location>
        <begin position="316"/>
        <end position="347"/>
    </location>
</feature>
<dbReference type="InterPro" id="IPR041212">
    <property type="entry name" value="Vta1_C"/>
</dbReference>
<dbReference type="GO" id="GO:0032511">
    <property type="term" value="P:late endosome to vacuole transport via multivesicular body sorting pathway"/>
    <property type="evidence" value="ECO:0007669"/>
    <property type="project" value="InterPro"/>
</dbReference>
<proteinExistence type="inferred from homology"/>
<evidence type="ECO:0000256" key="6">
    <source>
        <dbReference type="ARBA" id="ARBA00022753"/>
    </source>
</evidence>
<accession>A0A9W9KQF4</accession>
<dbReference type="InterPro" id="IPR023175">
    <property type="entry name" value="Vta1/CALS_N_sf"/>
</dbReference>
<reference evidence="12" key="1">
    <citation type="submission" date="2022-11" db="EMBL/GenBank/DDBJ databases">
        <authorList>
            <person name="Petersen C."/>
        </authorList>
    </citation>
    <scope>NUCLEOTIDE SEQUENCE</scope>
    <source>
        <strain evidence="12">IBT 34128</strain>
    </source>
</reference>
<evidence type="ECO:0000259" key="11">
    <source>
        <dbReference type="Pfam" id="PF18097"/>
    </source>
</evidence>
<dbReference type="Proteomes" id="UP001141434">
    <property type="component" value="Unassembled WGS sequence"/>
</dbReference>
<feature type="compositionally biased region" description="Polar residues" evidence="9">
    <location>
        <begin position="234"/>
        <end position="252"/>
    </location>
</feature>
<sequence length="402" mass="42873">MASNIPAGLKSADIGRFALRAAQIEKAKPVVAYWCESASPRDPGIRADQVPNAAGNFHIVNQIIERGLHSSDDEIKIYTTNLVDKLEQFKKENPENETVTDNVAASAFVEQFGLEVFNRAEAAMTANKVTKQTADTFQAAATFLELCQIWGDLDPEIAGRIKFAKYHAVRIVKAIKAGEDPNATNPVPAEEEEPVDAPEVQAFDQSVAEQASKPRQASVEEILDESDRLGRQLAHQSSLDESLHPSRTSSVPRQPAAPVPDIPSVPRNAPGSPAQTMDVDQPHALTGGARDASHHPNAFQSFPPPSGSPSVPAPDPASFYDPSSASAHIPHPAASPSGPPSTARVPVAPAPTAPSQPSHSVDDNSISLAQKHARWAVSALTFDDVNTAVKELKNSLKYLGAE</sequence>
<keyword evidence="8" id="KW-0472">Membrane</keyword>
<evidence type="ECO:0000256" key="1">
    <source>
        <dbReference type="ARBA" id="ARBA00004481"/>
    </source>
</evidence>
<dbReference type="InterPro" id="IPR039431">
    <property type="entry name" value="Vta1/CALS_N"/>
</dbReference>
<dbReference type="Pfam" id="PF18097">
    <property type="entry name" value="Vta1_C"/>
    <property type="match status" value="1"/>
</dbReference>
<feature type="region of interest" description="Disordered" evidence="9">
    <location>
        <begin position="227"/>
        <end position="366"/>
    </location>
</feature>
<feature type="compositionally biased region" description="Pro residues" evidence="9">
    <location>
        <begin position="302"/>
        <end position="315"/>
    </location>
</feature>
<dbReference type="EMBL" id="JAPMSZ010000001">
    <property type="protein sequence ID" value="KAJ5115424.1"/>
    <property type="molecule type" value="Genomic_DNA"/>
</dbReference>
<organism evidence="12 13">
    <name type="scientific">Penicillium alfredii</name>
    <dbReference type="NCBI Taxonomy" id="1506179"/>
    <lineage>
        <taxon>Eukaryota</taxon>
        <taxon>Fungi</taxon>
        <taxon>Dikarya</taxon>
        <taxon>Ascomycota</taxon>
        <taxon>Pezizomycotina</taxon>
        <taxon>Eurotiomycetes</taxon>
        <taxon>Eurotiomycetidae</taxon>
        <taxon>Eurotiales</taxon>
        <taxon>Aspergillaceae</taxon>
        <taxon>Penicillium</taxon>
    </lineage>
</organism>
<name>A0A9W9KQF4_9EURO</name>
<evidence type="ECO:0000256" key="5">
    <source>
        <dbReference type="ARBA" id="ARBA00022490"/>
    </source>
</evidence>
<dbReference type="GO" id="GO:0005771">
    <property type="term" value="C:multivesicular body"/>
    <property type="evidence" value="ECO:0007669"/>
    <property type="project" value="TreeGrafter"/>
</dbReference>
<feature type="domain" description="Vta1 C-terminal" evidence="11">
    <location>
        <begin position="365"/>
        <end position="400"/>
    </location>
</feature>
<dbReference type="Pfam" id="PF04652">
    <property type="entry name" value="Vta1"/>
    <property type="match status" value="1"/>
</dbReference>
<dbReference type="Gene3D" id="1.20.5.420">
    <property type="entry name" value="Immunoglobulin FC, subunit C"/>
    <property type="match status" value="1"/>
</dbReference>
<dbReference type="PANTHER" id="PTHR46009">
    <property type="entry name" value="VACUOLAR PROTEIN SORTING-ASSOCIATED PROTEIN VTA1 HOMOLOG"/>
    <property type="match status" value="1"/>
</dbReference>
<keyword evidence="6" id="KW-0967">Endosome</keyword>
<evidence type="ECO:0000256" key="4">
    <source>
        <dbReference type="ARBA" id="ARBA00022448"/>
    </source>
</evidence>
<evidence type="ECO:0000313" key="12">
    <source>
        <dbReference type="EMBL" id="KAJ5115424.1"/>
    </source>
</evidence>
<keyword evidence="5" id="KW-0963">Cytoplasm</keyword>
<dbReference type="RefSeq" id="XP_056516615.1">
    <property type="nucleotide sequence ID" value="XM_056651765.1"/>
</dbReference>
<dbReference type="OrthoDB" id="391137at2759"/>
<dbReference type="GO" id="GO:0010008">
    <property type="term" value="C:endosome membrane"/>
    <property type="evidence" value="ECO:0007669"/>
    <property type="project" value="UniProtKB-SubCell"/>
</dbReference>
<keyword evidence="13" id="KW-1185">Reference proteome</keyword>
<evidence type="ECO:0000256" key="7">
    <source>
        <dbReference type="ARBA" id="ARBA00022927"/>
    </source>
</evidence>
<evidence type="ECO:0000256" key="2">
    <source>
        <dbReference type="ARBA" id="ARBA00004496"/>
    </source>
</evidence>
<reference evidence="12" key="2">
    <citation type="journal article" date="2023" name="IMA Fungus">
        <title>Comparative genomic study of the Penicillium genus elucidates a diverse pangenome and 15 lateral gene transfer events.</title>
        <authorList>
            <person name="Petersen C."/>
            <person name="Sorensen T."/>
            <person name="Nielsen M.R."/>
            <person name="Sondergaard T.E."/>
            <person name="Sorensen J.L."/>
            <person name="Fitzpatrick D.A."/>
            <person name="Frisvad J.C."/>
            <person name="Nielsen K.L."/>
        </authorList>
    </citation>
    <scope>NUCLEOTIDE SEQUENCE</scope>
    <source>
        <strain evidence="12">IBT 34128</strain>
    </source>
</reference>
<evidence type="ECO:0000313" key="13">
    <source>
        <dbReference type="Proteomes" id="UP001141434"/>
    </source>
</evidence>
<dbReference type="PANTHER" id="PTHR46009:SF1">
    <property type="entry name" value="VACUOLAR PROTEIN SORTING-ASSOCIATED PROTEIN VTA1 HOMOLOG"/>
    <property type="match status" value="1"/>
</dbReference>
<dbReference type="InterPro" id="IPR044538">
    <property type="entry name" value="Vta1-like"/>
</dbReference>
<feature type="domain" description="Vta1/callose synthase N-terminal" evidence="10">
    <location>
        <begin position="56"/>
        <end position="176"/>
    </location>
</feature>
<evidence type="ECO:0000259" key="10">
    <source>
        <dbReference type="Pfam" id="PF04652"/>
    </source>
</evidence>
<evidence type="ECO:0000256" key="8">
    <source>
        <dbReference type="ARBA" id="ARBA00023136"/>
    </source>
</evidence>